<dbReference type="SUPFAM" id="SSF53335">
    <property type="entry name" value="S-adenosyl-L-methionine-dependent methyltransferases"/>
    <property type="match status" value="1"/>
</dbReference>
<keyword evidence="8" id="KW-0175">Coiled coil</keyword>
<dbReference type="InterPro" id="IPR011335">
    <property type="entry name" value="Restrct_endonuc-II-like"/>
</dbReference>
<evidence type="ECO:0000256" key="5">
    <source>
        <dbReference type="ARBA" id="ARBA00022747"/>
    </source>
</evidence>
<dbReference type="Gene3D" id="3.40.960.10">
    <property type="entry name" value="VSR Endonuclease"/>
    <property type="match status" value="1"/>
</dbReference>
<evidence type="ECO:0000256" key="7">
    <source>
        <dbReference type="ARBA" id="ARBA00047942"/>
    </source>
</evidence>
<evidence type="ECO:0000256" key="6">
    <source>
        <dbReference type="ARBA" id="ARBA00023125"/>
    </source>
</evidence>
<comment type="caution">
    <text evidence="15">The sequence shown here is derived from an EMBL/GenBank/DDBJ whole genome shotgun (WGS) entry which is preliminary data.</text>
</comment>
<dbReference type="PANTHER" id="PTHR33841:SF1">
    <property type="entry name" value="DNA METHYLTRANSFERASE A"/>
    <property type="match status" value="1"/>
</dbReference>
<keyword evidence="4" id="KW-0949">S-adenosyl-L-methionine</keyword>
<dbReference type="InterPro" id="IPR002052">
    <property type="entry name" value="DNA_methylase_N6_adenine_CS"/>
</dbReference>
<dbReference type="GO" id="GO:0032259">
    <property type="term" value="P:methylation"/>
    <property type="evidence" value="ECO:0007669"/>
    <property type="project" value="UniProtKB-KW"/>
</dbReference>
<evidence type="ECO:0000313" key="16">
    <source>
        <dbReference type="Proteomes" id="UP001589797"/>
    </source>
</evidence>
<evidence type="ECO:0000256" key="9">
    <source>
        <dbReference type="SAM" id="MobiDB-lite"/>
    </source>
</evidence>
<evidence type="ECO:0000256" key="4">
    <source>
        <dbReference type="ARBA" id="ARBA00022691"/>
    </source>
</evidence>
<feature type="coiled-coil region" evidence="8">
    <location>
        <begin position="1089"/>
        <end position="1119"/>
    </location>
</feature>
<keyword evidence="6" id="KW-0238">DNA-binding</keyword>
<dbReference type="Pfam" id="PF07669">
    <property type="entry name" value="Eco57I"/>
    <property type="match status" value="1"/>
</dbReference>
<feature type="domain" description="DUF559" evidence="10">
    <location>
        <begin position="624"/>
        <end position="730"/>
    </location>
</feature>
<evidence type="ECO:0000259" key="13">
    <source>
        <dbReference type="Pfam" id="PF23653"/>
    </source>
</evidence>
<gene>
    <name evidence="15" type="ORF">ACFFIP_01955</name>
</gene>
<dbReference type="Proteomes" id="UP001589797">
    <property type="component" value="Unassembled WGS sequence"/>
</dbReference>
<dbReference type="RefSeq" id="WP_382385879.1">
    <property type="nucleotide sequence ID" value="NZ_JBHLWI010000004.1"/>
</dbReference>
<keyword evidence="16" id="KW-1185">Reference proteome</keyword>
<dbReference type="Pfam" id="PF23653">
    <property type="entry name" value="DUF7149"/>
    <property type="match status" value="2"/>
</dbReference>
<dbReference type="EMBL" id="JBHLWI010000004">
    <property type="protein sequence ID" value="MFC0261429.1"/>
    <property type="molecule type" value="Genomic_DNA"/>
</dbReference>
<evidence type="ECO:0000259" key="11">
    <source>
        <dbReference type="Pfam" id="PF07669"/>
    </source>
</evidence>
<dbReference type="InterPro" id="IPR011639">
    <property type="entry name" value="MethylTrfase_TaqI-like_dom"/>
</dbReference>
<evidence type="ECO:0000256" key="2">
    <source>
        <dbReference type="ARBA" id="ARBA00022603"/>
    </source>
</evidence>
<feature type="domain" description="DUF7149" evidence="13">
    <location>
        <begin position="159"/>
        <end position="295"/>
    </location>
</feature>
<feature type="region of interest" description="Disordered" evidence="9">
    <location>
        <begin position="941"/>
        <end position="975"/>
    </location>
</feature>
<feature type="region of interest" description="Disordered" evidence="9">
    <location>
        <begin position="108"/>
        <end position="151"/>
    </location>
</feature>
<dbReference type="CDD" id="cd01038">
    <property type="entry name" value="Endonuclease_DUF559"/>
    <property type="match status" value="1"/>
</dbReference>
<dbReference type="GO" id="GO:0008168">
    <property type="term" value="F:methyltransferase activity"/>
    <property type="evidence" value="ECO:0007669"/>
    <property type="project" value="UniProtKB-KW"/>
</dbReference>
<dbReference type="SUPFAM" id="SSF52980">
    <property type="entry name" value="Restriction endonuclease-like"/>
    <property type="match status" value="1"/>
</dbReference>
<evidence type="ECO:0000259" key="12">
    <source>
        <dbReference type="Pfam" id="PF12950"/>
    </source>
</evidence>
<dbReference type="Pfam" id="PF12950">
    <property type="entry name" value="TaqI_C"/>
    <property type="match status" value="1"/>
</dbReference>
<feature type="domain" description="DUF7149" evidence="13">
    <location>
        <begin position="6"/>
        <end position="110"/>
    </location>
</feature>
<dbReference type="InterPro" id="IPR029063">
    <property type="entry name" value="SAM-dependent_MTases_sf"/>
</dbReference>
<dbReference type="Pfam" id="PF04480">
    <property type="entry name" value="DUF559"/>
    <property type="match status" value="1"/>
</dbReference>
<evidence type="ECO:0000313" key="15">
    <source>
        <dbReference type="EMBL" id="MFC0261429.1"/>
    </source>
</evidence>
<feature type="domain" description="Type II methyltransferase M.TaqI-like" evidence="11">
    <location>
        <begin position="905"/>
        <end position="1233"/>
    </location>
</feature>
<feature type="region of interest" description="Disordered" evidence="9">
    <location>
        <begin position="739"/>
        <end position="780"/>
    </location>
</feature>
<feature type="domain" description="TaqI-like C-terminal specificity" evidence="12">
    <location>
        <begin position="1356"/>
        <end position="1471"/>
    </location>
</feature>
<dbReference type="InterPro" id="IPR056716">
    <property type="entry name" value="DUF7814"/>
</dbReference>
<organism evidence="15 16">
    <name type="scientific">Fontibacter flavus</name>
    <dbReference type="NCBI Taxonomy" id="654838"/>
    <lineage>
        <taxon>Bacteria</taxon>
        <taxon>Pseudomonadati</taxon>
        <taxon>Bacteroidota</taxon>
        <taxon>Cytophagia</taxon>
        <taxon>Cytophagales</taxon>
        <taxon>Cyclobacteriaceae</taxon>
        <taxon>Fontibacter</taxon>
    </lineage>
</organism>
<dbReference type="InterPro" id="IPR007569">
    <property type="entry name" value="DUF559"/>
</dbReference>
<name>A0ABV6FP75_9BACT</name>
<evidence type="ECO:0000256" key="1">
    <source>
        <dbReference type="ARBA" id="ARBA00011900"/>
    </source>
</evidence>
<evidence type="ECO:0000256" key="8">
    <source>
        <dbReference type="SAM" id="Coils"/>
    </source>
</evidence>
<proteinExistence type="predicted"/>
<feature type="domain" description="DUF7814" evidence="14">
    <location>
        <begin position="296"/>
        <end position="523"/>
    </location>
</feature>
<dbReference type="PANTHER" id="PTHR33841">
    <property type="entry name" value="DNA METHYLTRANSFERASE YEEA-RELATED"/>
    <property type="match status" value="1"/>
</dbReference>
<protein>
    <recommendedName>
        <fullName evidence="1">site-specific DNA-methyltransferase (adenine-specific)</fullName>
        <ecNumber evidence="1">2.1.1.72</ecNumber>
    </recommendedName>
</protein>
<dbReference type="InterPro" id="IPR055573">
    <property type="entry name" value="DUF7149"/>
</dbReference>
<accession>A0ABV6FP75</accession>
<dbReference type="Pfam" id="PF25120">
    <property type="entry name" value="DUF7814"/>
    <property type="match status" value="1"/>
</dbReference>
<dbReference type="InterPro" id="IPR047216">
    <property type="entry name" value="Endonuclease_DUF559_bact"/>
</dbReference>
<dbReference type="EC" id="2.1.1.72" evidence="1"/>
<comment type="catalytic activity">
    <reaction evidence="7">
        <text>a 2'-deoxyadenosine in DNA + S-adenosyl-L-methionine = an N(6)-methyl-2'-deoxyadenosine in DNA + S-adenosyl-L-homocysteine + H(+)</text>
        <dbReference type="Rhea" id="RHEA:15197"/>
        <dbReference type="Rhea" id="RHEA-COMP:12418"/>
        <dbReference type="Rhea" id="RHEA-COMP:12419"/>
        <dbReference type="ChEBI" id="CHEBI:15378"/>
        <dbReference type="ChEBI" id="CHEBI:57856"/>
        <dbReference type="ChEBI" id="CHEBI:59789"/>
        <dbReference type="ChEBI" id="CHEBI:90615"/>
        <dbReference type="ChEBI" id="CHEBI:90616"/>
        <dbReference type="EC" id="2.1.1.72"/>
    </reaction>
</comment>
<sequence>MNHKILKPRQALNKAFLKVKPVRTQIEVFKDNLTRLLDHINESESEEFHKNLVSDFLKRTYYEPDFSINTKGRNDLVIHNGKDGKSPVGVILETKKPTNRGEMISFIKTNPLTHKPSPEDSSLTPRPPLPDGEGEENQHQTLSSESSPLPRGEGLGVRVNLNVKSFQELVLYFLRERITQNNLEIKHLVVTNIYEWFVFDASVFEKAFAQNKNLVKDFKAFEAGSLSGTTTDFFYKEIAAREIDKLEGELAFTYFNLRTYDKSLRNADKKDDVKLIALFKLLSPEHMLKLPFTNDSNSLDKRFYSELLHIIGLSETKEGGKKLIGRNKSGERHAGSILENAIVELDSLDKISRLERPSQYGNTNEERLFNVALELSITWVNRILFLKLLEAQLITYHKGDKSYSFLNLDKIKNYDDLNSLFFKVLARKYEDRSEEIIKVFGNVPYLNSSLFEPTDMEHDTLFISNLRDEKTVPIISSTVLKNELGKKRTGNLSTLEYLFEFLNAYDFSSEGSEDIQEDNKTLINASVLGLIFEKINGYKDGSFFTPGFITMYMCRETIRRAVVQKFKEAVNITLTPRPPLPKGEGEDSQQQMLSYGKVPSPMGRGDLGVRDIELQGKKVDPKILEFARSNRKDATQAESFLWEILRNRKLNGLKFRRQHPVDDKYVLDFYCAEFRLAVEIDGGYHESLDQKEYDEGRTYDLNELGLTVLRFSNEEVLFETERVLQEILDKVLTLQSPVGDDTLTPHTSPEDITLTPQPPLPKGEGEDSQQQMLSYGKVPSPSGRGDLGVRVENLDDVYDLIGPGGRFSYKEANDIVNSIKICDPAVGSGHFLVSALNEMIAVKNDLKILQDRTGRRLKEYQVEVVNDELVITDEEGQLFEYNPNNKESQRIQETLFHEKQTIIENCLFGVDINPNSVKICRLRLWIELLKNAYYKTINTENTLTPRPPLPEGEGVDSQHHTLSSRKVPSPLGRGDLGVREMRSLETLPNIDINIKCGNSLVSRFAIDADLSEALKKSKFSIDSYRMAVTTYRNAQSKEEKREMERLISEIKSDFRSEIANNDPKIKRKAKLGGELYNLTMQTGLFEVSAKEKKERKKKVEKIEAELEKLSTEIEEIKNNKIYENAFEWRFEFPEVLNETGDFVGFDVVIGNPPYINFRDIKNQSEKQFYLIKYKVSEYQSDLFILFIELSFELLKSKGEFAFIIPNSISNNLNNSKVRKHILDTVSINSIVNTPIGVFPEATVDTVVLTATIESRFEPILLVLEIQKQDIIITNRLNQIEFLNNENYYFDFLTTKENRLIISKIEKDSISLNEISDSSSGLKEYETGKGKPPQSEEDRINKVFNSNEKIDVHYRKHIQGNEVNNYCLNWKGGYLKYGEWIAAPREPKYFEGERIIIREIPGKNRLIAAFTEEDFTVKNTAHIFIIHSDYETKFVLGLLNSKLMGYYFVNKFSERDDVFPKAKIGQCRLLPIKKCENAKQKLLVDLVNQILEIKSFGIDTDTTPLENQIDQLVYELYGLTEEEIRIVEGGEE</sequence>
<dbReference type="Gene3D" id="3.40.50.150">
    <property type="entry name" value="Vaccinia Virus protein VP39"/>
    <property type="match status" value="2"/>
</dbReference>
<reference evidence="15 16" key="1">
    <citation type="submission" date="2024-09" db="EMBL/GenBank/DDBJ databases">
        <authorList>
            <person name="Sun Q."/>
            <person name="Mori K."/>
        </authorList>
    </citation>
    <scope>NUCLEOTIDE SEQUENCE [LARGE SCALE GENOMIC DNA]</scope>
    <source>
        <strain evidence="15 16">CCM 7650</strain>
    </source>
</reference>
<evidence type="ECO:0000259" key="14">
    <source>
        <dbReference type="Pfam" id="PF25120"/>
    </source>
</evidence>
<evidence type="ECO:0000256" key="3">
    <source>
        <dbReference type="ARBA" id="ARBA00022679"/>
    </source>
</evidence>
<dbReference type="InterPro" id="IPR050953">
    <property type="entry name" value="N4_N6_ade-DNA_methylase"/>
</dbReference>
<keyword evidence="2 15" id="KW-0489">Methyltransferase</keyword>
<dbReference type="InterPro" id="IPR025931">
    <property type="entry name" value="TaqI_C"/>
</dbReference>
<evidence type="ECO:0000259" key="10">
    <source>
        <dbReference type="Pfam" id="PF04480"/>
    </source>
</evidence>
<dbReference type="PROSITE" id="PS00092">
    <property type="entry name" value="N6_MTASE"/>
    <property type="match status" value="1"/>
</dbReference>
<keyword evidence="5" id="KW-0680">Restriction system</keyword>
<keyword evidence="3" id="KW-0808">Transferase</keyword>